<evidence type="ECO:0000259" key="24">
    <source>
        <dbReference type="Pfam" id="PF02875"/>
    </source>
</evidence>
<dbReference type="InterPro" id="IPR001645">
    <property type="entry name" value="Folylpolyglutamate_synth"/>
</dbReference>
<dbReference type="PROSITE" id="PS01012">
    <property type="entry name" value="FOLYLPOLYGLU_SYNT_2"/>
    <property type="match status" value="1"/>
</dbReference>
<evidence type="ECO:0000256" key="18">
    <source>
        <dbReference type="ARBA" id="ARBA00032510"/>
    </source>
</evidence>
<dbReference type="PANTHER" id="PTHR11136">
    <property type="entry name" value="FOLYLPOLYGLUTAMATE SYNTHASE-RELATED"/>
    <property type="match status" value="1"/>
</dbReference>
<evidence type="ECO:0000256" key="1">
    <source>
        <dbReference type="ARBA" id="ARBA00001946"/>
    </source>
</evidence>
<evidence type="ECO:0000256" key="5">
    <source>
        <dbReference type="ARBA" id="ARBA00008276"/>
    </source>
</evidence>
<evidence type="ECO:0000259" key="25">
    <source>
        <dbReference type="Pfam" id="PF08245"/>
    </source>
</evidence>
<keyword evidence="10 23" id="KW-0436">Ligase</keyword>
<evidence type="ECO:0000256" key="15">
    <source>
        <dbReference type="ARBA" id="ARBA00022909"/>
    </source>
</evidence>
<evidence type="ECO:0000256" key="23">
    <source>
        <dbReference type="PIRNR" id="PIRNR001563"/>
    </source>
</evidence>
<evidence type="ECO:0000256" key="10">
    <source>
        <dbReference type="ARBA" id="ARBA00022598"/>
    </source>
</evidence>
<keyword evidence="27" id="KW-1185">Reference proteome</keyword>
<dbReference type="SUPFAM" id="SSF53623">
    <property type="entry name" value="MurD-like peptide ligases, catalytic domain"/>
    <property type="match status" value="1"/>
</dbReference>
<dbReference type="GO" id="GO:0008841">
    <property type="term" value="F:dihydrofolate synthase activity"/>
    <property type="evidence" value="ECO:0007669"/>
    <property type="project" value="UniProtKB-EC"/>
</dbReference>
<comment type="subunit">
    <text evidence="6">Monomer.</text>
</comment>
<feature type="domain" description="Mur ligase C-terminal" evidence="24">
    <location>
        <begin position="305"/>
        <end position="423"/>
    </location>
</feature>
<evidence type="ECO:0000256" key="20">
    <source>
        <dbReference type="ARBA" id="ARBA00047808"/>
    </source>
</evidence>
<dbReference type="EC" id="6.3.2.17" evidence="8"/>
<comment type="catalytic activity">
    <reaction evidence="21">
        <text>(6R)-5,10-methylenetetrahydrofolyl-(gamma-L-Glu)(n) + L-glutamate + ATP = (6R)-5,10-methylenetetrahydrofolyl-(gamma-L-Glu)(n+1) + ADP + phosphate + H(+)</text>
        <dbReference type="Rhea" id="RHEA:51912"/>
        <dbReference type="Rhea" id="RHEA-COMP:13257"/>
        <dbReference type="Rhea" id="RHEA-COMP:13258"/>
        <dbReference type="ChEBI" id="CHEBI:15378"/>
        <dbReference type="ChEBI" id="CHEBI:29985"/>
        <dbReference type="ChEBI" id="CHEBI:30616"/>
        <dbReference type="ChEBI" id="CHEBI:43474"/>
        <dbReference type="ChEBI" id="CHEBI:136572"/>
        <dbReference type="ChEBI" id="CHEBI:456216"/>
        <dbReference type="EC" id="6.3.2.17"/>
    </reaction>
</comment>
<dbReference type="NCBIfam" id="NF008101">
    <property type="entry name" value="PRK10846.1"/>
    <property type="match status" value="1"/>
</dbReference>
<feature type="domain" description="Mur ligase central" evidence="25">
    <location>
        <begin position="53"/>
        <end position="193"/>
    </location>
</feature>
<evidence type="ECO:0000256" key="16">
    <source>
        <dbReference type="ARBA" id="ARBA00030048"/>
    </source>
</evidence>
<gene>
    <name evidence="26" type="primary">folC</name>
    <name evidence="26" type="ORF">GNT65_16985</name>
</gene>
<dbReference type="PANTHER" id="PTHR11136:SF0">
    <property type="entry name" value="DIHYDROFOLATE SYNTHETASE-RELATED"/>
    <property type="match status" value="1"/>
</dbReference>
<evidence type="ECO:0000256" key="14">
    <source>
        <dbReference type="ARBA" id="ARBA00022842"/>
    </source>
</evidence>
<dbReference type="GO" id="GO:0004326">
    <property type="term" value="F:tetrahydrofolylpolyglutamate synthase activity"/>
    <property type="evidence" value="ECO:0007669"/>
    <property type="project" value="UniProtKB-EC"/>
</dbReference>
<evidence type="ECO:0000256" key="4">
    <source>
        <dbReference type="ARBA" id="ARBA00005150"/>
    </source>
</evidence>
<dbReference type="FunFam" id="3.40.1190.10:FF:000004">
    <property type="entry name" value="Dihydrofolate synthase/folylpolyglutamate synthase"/>
    <property type="match status" value="1"/>
</dbReference>
<name>A0A6L7I194_9GAMM</name>
<evidence type="ECO:0000256" key="21">
    <source>
        <dbReference type="ARBA" id="ARBA00049035"/>
    </source>
</evidence>
<keyword evidence="14" id="KW-0460">Magnesium</keyword>
<comment type="catalytic activity">
    <reaction evidence="22">
        <text>7,8-dihydropteroate + L-glutamate + ATP = 7,8-dihydrofolate + ADP + phosphate + H(+)</text>
        <dbReference type="Rhea" id="RHEA:23584"/>
        <dbReference type="ChEBI" id="CHEBI:15378"/>
        <dbReference type="ChEBI" id="CHEBI:17839"/>
        <dbReference type="ChEBI" id="CHEBI:29985"/>
        <dbReference type="ChEBI" id="CHEBI:30616"/>
        <dbReference type="ChEBI" id="CHEBI:43474"/>
        <dbReference type="ChEBI" id="CHEBI:57451"/>
        <dbReference type="ChEBI" id="CHEBI:456216"/>
        <dbReference type="EC" id="6.3.2.12"/>
    </reaction>
</comment>
<keyword evidence="15" id="KW-0289">Folate biosynthesis</keyword>
<dbReference type="GO" id="GO:0005524">
    <property type="term" value="F:ATP binding"/>
    <property type="evidence" value="ECO:0007669"/>
    <property type="project" value="UniProtKB-KW"/>
</dbReference>
<dbReference type="Pfam" id="PF02875">
    <property type="entry name" value="Mur_ligase_C"/>
    <property type="match status" value="1"/>
</dbReference>
<evidence type="ECO:0000256" key="2">
    <source>
        <dbReference type="ARBA" id="ARBA00002714"/>
    </source>
</evidence>
<evidence type="ECO:0000256" key="8">
    <source>
        <dbReference type="ARBA" id="ARBA00013025"/>
    </source>
</evidence>
<evidence type="ECO:0000256" key="22">
    <source>
        <dbReference type="ARBA" id="ARBA00049161"/>
    </source>
</evidence>
<sequence length="435" mass="47081">MTPVPNAQSSLDDWLTHLMVIHPTEIDMGLGRVAAVAETMGLDSLEGTKVVTVAGTNGKGTTCAMIEAIMLQAGQRVGVYSSPHMLKYNERVRIDGVDASDEALIEAFCAIDAARGNISLTFFEYATLAGLYLFKLAKLDLVLLEVGLGGRLDATNIIDADIAVITAIDIDHQEYLGDTRELVGREKAGIMRAGRPVVIGEPDLPASVVEYAESTGAQALRVNHEFSYQASEAEWCFTLGAVPQPSVSQFSLPKLSIEGLPLPTLPLANAATALAVVQQLAPQWFMTGENRGFIDAGLREAKLAGRLEVVSEEPKIILDVAHNPHAASYLADRLRAYEGRRIFALCGMLKDKDCRAVLSLLDDRVHAWYLADLNCERSAKAQDLLTYLSGDKPAHGFASVEQAYQALKPEIGQSDVVIVFGSFYTVAEFKQLDLS</sequence>
<comment type="pathway">
    <text evidence="4">Cofactor biosynthesis; tetrahydrofolylpolyglutamate biosynthesis.</text>
</comment>
<protein>
    <recommendedName>
        <fullName evidence="9">Dihydrofolate synthase/folylpolyglutamate synthase</fullName>
        <ecNumber evidence="7">6.3.2.12</ecNumber>
        <ecNumber evidence="8">6.3.2.17</ecNumber>
    </recommendedName>
    <alternativeName>
        <fullName evidence="18">Folylpoly-gamma-glutamate synthetase-dihydrofolate synthetase</fullName>
    </alternativeName>
    <alternativeName>
        <fullName evidence="16">Folylpolyglutamate synthetase</fullName>
    </alternativeName>
    <alternativeName>
        <fullName evidence="17">Tetrahydrofolylpolyglutamate synthase</fullName>
    </alternativeName>
</protein>
<comment type="function">
    <text evidence="2">Functions in two distinct reactions of the de novo folate biosynthetic pathway. Catalyzes the addition of a glutamate residue to dihydropteroate (7,8-dihydropteroate or H2Pte) to form dihydrofolate (7,8-dihydrofolate monoglutamate or H2Pte-Glu). Also catalyzes successive additions of L-glutamate to tetrahydrofolate or 10-formyltetrahydrofolate or 5,10-methylenetetrahydrofolate, leading to folylpolyglutamate derivatives.</text>
</comment>
<dbReference type="InterPro" id="IPR013221">
    <property type="entry name" value="Mur_ligase_cen"/>
</dbReference>
<dbReference type="PIRSF" id="PIRSF001563">
    <property type="entry name" value="Folylpolyglu_synth"/>
    <property type="match status" value="1"/>
</dbReference>
<keyword evidence="11" id="KW-0479">Metal-binding</keyword>
<dbReference type="SUPFAM" id="SSF53244">
    <property type="entry name" value="MurD-like peptide ligases, peptide-binding domain"/>
    <property type="match status" value="1"/>
</dbReference>
<dbReference type="InterPro" id="IPR036565">
    <property type="entry name" value="Mur-like_cat_sf"/>
</dbReference>
<proteinExistence type="inferred from homology"/>
<comment type="cofactor">
    <cofactor evidence="1">
        <name>Mg(2+)</name>
        <dbReference type="ChEBI" id="CHEBI:18420"/>
    </cofactor>
</comment>
<dbReference type="GO" id="GO:0046654">
    <property type="term" value="P:tetrahydrofolate biosynthetic process"/>
    <property type="evidence" value="ECO:0007669"/>
    <property type="project" value="UniProtKB-UniPathway"/>
</dbReference>
<comment type="pathway">
    <text evidence="3">Cofactor biosynthesis; tetrahydrofolate biosynthesis; 7,8-dihydrofolate from 2-amino-4-hydroxy-6-hydroxymethyl-7,8-dihydropteridine diphosphate and 4-aminobenzoate: step 2/2.</text>
</comment>
<evidence type="ECO:0000256" key="13">
    <source>
        <dbReference type="ARBA" id="ARBA00022840"/>
    </source>
</evidence>
<dbReference type="RefSeq" id="WP_160798363.1">
    <property type="nucleotide sequence ID" value="NZ_WRPA01000018.1"/>
</dbReference>
<dbReference type="Gene3D" id="3.40.1190.10">
    <property type="entry name" value="Mur-like, catalytic domain"/>
    <property type="match status" value="1"/>
</dbReference>
<dbReference type="EC" id="6.3.2.12" evidence="7"/>
<dbReference type="Pfam" id="PF08245">
    <property type="entry name" value="Mur_ligase_M"/>
    <property type="match status" value="1"/>
</dbReference>
<keyword evidence="12 23" id="KW-0547">Nucleotide-binding</keyword>
<dbReference type="GO" id="GO:0046872">
    <property type="term" value="F:metal ion binding"/>
    <property type="evidence" value="ECO:0007669"/>
    <property type="project" value="UniProtKB-KW"/>
</dbReference>
<dbReference type="GO" id="GO:0046656">
    <property type="term" value="P:folic acid biosynthetic process"/>
    <property type="evidence" value="ECO:0007669"/>
    <property type="project" value="UniProtKB-KW"/>
</dbReference>
<evidence type="ECO:0000256" key="17">
    <source>
        <dbReference type="ARBA" id="ARBA00030592"/>
    </source>
</evidence>
<evidence type="ECO:0000256" key="7">
    <source>
        <dbReference type="ARBA" id="ARBA00013023"/>
    </source>
</evidence>
<comment type="catalytic activity">
    <reaction evidence="20">
        <text>10-formyltetrahydrofolyl-(gamma-L-Glu)(n) + L-glutamate + ATP = 10-formyltetrahydrofolyl-(gamma-L-Glu)(n+1) + ADP + phosphate + H(+)</text>
        <dbReference type="Rhea" id="RHEA:51904"/>
        <dbReference type="Rhea" id="RHEA-COMP:13088"/>
        <dbReference type="Rhea" id="RHEA-COMP:14300"/>
        <dbReference type="ChEBI" id="CHEBI:15378"/>
        <dbReference type="ChEBI" id="CHEBI:29985"/>
        <dbReference type="ChEBI" id="CHEBI:30616"/>
        <dbReference type="ChEBI" id="CHEBI:43474"/>
        <dbReference type="ChEBI" id="CHEBI:134413"/>
        <dbReference type="ChEBI" id="CHEBI:456216"/>
        <dbReference type="EC" id="6.3.2.17"/>
    </reaction>
</comment>
<evidence type="ECO:0000256" key="12">
    <source>
        <dbReference type="ARBA" id="ARBA00022741"/>
    </source>
</evidence>
<evidence type="ECO:0000256" key="6">
    <source>
        <dbReference type="ARBA" id="ARBA00011245"/>
    </source>
</evidence>
<dbReference type="AlphaFoldDB" id="A0A6L7I194"/>
<dbReference type="NCBIfam" id="TIGR01499">
    <property type="entry name" value="folC"/>
    <property type="match status" value="1"/>
</dbReference>
<comment type="catalytic activity">
    <reaction evidence="19">
        <text>(6S)-5,6,7,8-tetrahydrofolyl-(gamma-L-Glu)(n) + L-glutamate + ATP = (6S)-5,6,7,8-tetrahydrofolyl-(gamma-L-Glu)(n+1) + ADP + phosphate + H(+)</text>
        <dbReference type="Rhea" id="RHEA:10580"/>
        <dbReference type="Rhea" id="RHEA-COMP:14738"/>
        <dbReference type="Rhea" id="RHEA-COMP:14740"/>
        <dbReference type="ChEBI" id="CHEBI:15378"/>
        <dbReference type="ChEBI" id="CHEBI:29985"/>
        <dbReference type="ChEBI" id="CHEBI:30616"/>
        <dbReference type="ChEBI" id="CHEBI:43474"/>
        <dbReference type="ChEBI" id="CHEBI:141005"/>
        <dbReference type="ChEBI" id="CHEBI:456216"/>
        <dbReference type="EC" id="6.3.2.17"/>
    </reaction>
</comment>
<comment type="caution">
    <text evidence="26">The sequence shown here is derived from an EMBL/GenBank/DDBJ whole genome shotgun (WGS) entry which is preliminary data.</text>
</comment>
<dbReference type="EMBL" id="WRPA01000018">
    <property type="protein sequence ID" value="MXR70356.1"/>
    <property type="molecule type" value="Genomic_DNA"/>
</dbReference>
<evidence type="ECO:0000313" key="27">
    <source>
        <dbReference type="Proteomes" id="UP000474778"/>
    </source>
</evidence>
<evidence type="ECO:0000256" key="19">
    <source>
        <dbReference type="ARBA" id="ARBA00047493"/>
    </source>
</evidence>
<dbReference type="Proteomes" id="UP000474778">
    <property type="component" value="Unassembled WGS sequence"/>
</dbReference>
<dbReference type="InterPro" id="IPR036615">
    <property type="entry name" value="Mur_ligase_C_dom_sf"/>
</dbReference>
<evidence type="ECO:0000313" key="26">
    <source>
        <dbReference type="EMBL" id="MXR70356.1"/>
    </source>
</evidence>
<dbReference type="InterPro" id="IPR018109">
    <property type="entry name" value="Folylpolyglutamate_synth_CS"/>
</dbReference>
<dbReference type="Gene3D" id="3.90.190.20">
    <property type="entry name" value="Mur ligase, C-terminal domain"/>
    <property type="match status" value="1"/>
</dbReference>
<comment type="similarity">
    <text evidence="5 23">Belongs to the folylpolyglutamate synthase family.</text>
</comment>
<reference evidence="26 27" key="1">
    <citation type="submission" date="2019-12" db="EMBL/GenBank/DDBJ databases">
        <title>Shewanella insulae sp. nov., isolated from a tidal flat.</title>
        <authorList>
            <person name="Yoon J.-H."/>
        </authorList>
    </citation>
    <scope>NUCLEOTIDE SEQUENCE [LARGE SCALE GENOMIC DNA]</scope>
    <source>
        <strain evidence="26 27">JBTF-M18</strain>
    </source>
</reference>
<dbReference type="GO" id="GO:0005737">
    <property type="term" value="C:cytoplasm"/>
    <property type="evidence" value="ECO:0007669"/>
    <property type="project" value="TreeGrafter"/>
</dbReference>
<evidence type="ECO:0000256" key="3">
    <source>
        <dbReference type="ARBA" id="ARBA00004799"/>
    </source>
</evidence>
<dbReference type="InterPro" id="IPR004101">
    <property type="entry name" value="Mur_ligase_C"/>
</dbReference>
<accession>A0A6L7I194</accession>
<evidence type="ECO:0000256" key="11">
    <source>
        <dbReference type="ARBA" id="ARBA00022723"/>
    </source>
</evidence>
<organism evidence="26 27">
    <name type="scientific">Shewanella insulae</name>
    <dbReference type="NCBI Taxonomy" id="2681496"/>
    <lineage>
        <taxon>Bacteria</taxon>
        <taxon>Pseudomonadati</taxon>
        <taxon>Pseudomonadota</taxon>
        <taxon>Gammaproteobacteria</taxon>
        <taxon>Alteromonadales</taxon>
        <taxon>Shewanellaceae</taxon>
        <taxon>Shewanella</taxon>
    </lineage>
</organism>
<evidence type="ECO:0000256" key="9">
    <source>
        <dbReference type="ARBA" id="ARBA00019357"/>
    </source>
</evidence>
<keyword evidence="13 23" id="KW-0067">ATP-binding</keyword>
<dbReference type="UniPathway" id="UPA00077">
    <property type="reaction ID" value="UER00157"/>
</dbReference>